<dbReference type="Pfam" id="PF14397">
    <property type="entry name" value="ATPgrasp_ST"/>
    <property type="match status" value="1"/>
</dbReference>
<name>A0ABT8JLK6_9BACL</name>
<dbReference type="InterPro" id="IPR039523">
    <property type="entry name" value="RimK-rel_E_lig_ATP-grasp"/>
</dbReference>
<sequence>MKAIRNKLKEATIQGFNMVNKFRVISGNRSKIRRIQKANTGLNTPLKKDYEEKINNYWHRKNGIKIKKNWHQAYSVVNGVYDEKYIPEDIFYSLIEPKLNFMPFQEAYSDKNFYTTFFKNVKEPIIILRNINSNYYSNDFENLSFEEAECKLKNFPKKVVVKPSIDSGGGKNVQILNCHNGILYRGAEKITLMNIEREYGGSNFIIQECLEQHDSLNDIYPSSLNTIRVISLRQNNKIHLLSTVVRFGNNGGNVDNQAAGGLSCGVNEKGDFNEYAIDKFGKKYFEHPYTNFQFSKGKIHDFKSLLDVVTNLHGQLKYFNLVSWDIALGKDGSPILIELNLNNQEINFHQFNNGALFGTYTEDILKLI</sequence>
<feature type="domain" description="Alpha-L-glutamate ligase-related protein ATP-grasp" evidence="1">
    <location>
        <begin position="151"/>
        <end position="355"/>
    </location>
</feature>
<dbReference type="EMBL" id="JAROCC010000001">
    <property type="protein sequence ID" value="MDN4605922.1"/>
    <property type="molecule type" value="Genomic_DNA"/>
</dbReference>
<accession>A0ABT8JLK6</accession>
<keyword evidence="3" id="KW-1185">Reference proteome</keyword>
<protein>
    <submittedName>
        <fullName evidence="2">Sugar-transfer associated ATP-grasp domain-containing protein</fullName>
    </submittedName>
</protein>
<dbReference type="Proteomes" id="UP001175097">
    <property type="component" value="Unassembled WGS sequence"/>
</dbReference>
<comment type="caution">
    <text evidence="2">The sequence shown here is derived from an EMBL/GenBank/DDBJ whole genome shotgun (WGS) entry which is preliminary data.</text>
</comment>
<evidence type="ECO:0000259" key="1">
    <source>
        <dbReference type="Pfam" id="PF14397"/>
    </source>
</evidence>
<evidence type="ECO:0000313" key="3">
    <source>
        <dbReference type="Proteomes" id="UP001175097"/>
    </source>
</evidence>
<gene>
    <name evidence="2" type="ORF">P5G49_00340</name>
</gene>
<proteinExistence type="predicted"/>
<reference evidence="2" key="1">
    <citation type="submission" date="2023-03" db="EMBL/GenBank/DDBJ databases">
        <title>MT1 and MT2 Draft Genomes of Novel Species.</title>
        <authorList>
            <person name="Venkateswaran K."/>
        </authorList>
    </citation>
    <scope>NUCLEOTIDE SEQUENCE</scope>
    <source>
        <strain evidence="2">F6_3S_P_2</strain>
    </source>
</reference>
<evidence type="ECO:0000313" key="2">
    <source>
        <dbReference type="EMBL" id="MDN4605922.1"/>
    </source>
</evidence>
<dbReference type="SUPFAM" id="SSF56059">
    <property type="entry name" value="Glutathione synthetase ATP-binding domain-like"/>
    <property type="match status" value="1"/>
</dbReference>
<dbReference type="RefSeq" id="WP_301241433.1">
    <property type="nucleotide sequence ID" value="NZ_JAROCC010000001.1"/>
</dbReference>
<organism evidence="2 3">
    <name type="scientific">Sporosarcina highlanderae</name>
    <dbReference type="NCBI Taxonomy" id="3035916"/>
    <lineage>
        <taxon>Bacteria</taxon>
        <taxon>Bacillati</taxon>
        <taxon>Bacillota</taxon>
        <taxon>Bacilli</taxon>
        <taxon>Bacillales</taxon>
        <taxon>Caryophanaceae</taxon>
        <taxon>Sporosarcina</taxon>
    </lineage>
</organism>